<dbReference type="InterPro" id="IPR036465">
    <property type="entry name" value="vWFA_dom_sf"/>
</dbReference>
<protein>
    <submittedName>
        <fullName evidence="3">VWA domain-containing protein</fullName>
    </submittedName>
</protein>
<dbReference type="Pfam" id="PF13519">
    <property type="entry name" value="VWA_2"/>
    <property type="match status" value="1"/>
</dbReference>
<organism evidence="3 4">
    <name type="scientific">Aliisedimentitalea scapharcae</name>
    <dbReference type="NCBI Taxonomy" id="1524259"/>
    <lineage>
        <taxon>Bacteria</taxon>
        <taxon>Pseudomonadati</taxon>
        <taxon>Pseudomonadota</taxon>
        <taxon>Alphaproteobacteria</taxon>
        <taxon>Rhodobacterales</taxon>
        <taxon>Roseobacteraceae</taxon>
        <taxon>Aliisedimentitalea</taxon>
    </lineage>
</organism>
<proteinExistence type="predicted"/>
<keyword evidence="1" id="KW-0732">Signal</keyword>
<dbReference type="PROSITE" id="PS50234">
    <property type="entry name" value="VWFA"/>
    <property type="match status" value="1"/>
</dbReference>
<accession>A0ABZ2XXJ2</accession>
<name>A0ABZ2XXJ2_9RHOB</name>
<feature type="chain" id="PRO_5046803171" evidence="1">
    <location>
        <begin position="29"/>
        <end position="258"/>
    </location>
</feature>
<sequence length="258" mass="27645">MKLKSTPYLYQMAFSHLPAALLMCGALAHPAQSLADCARDAMLVFDGSASMQEIGFDIQEATRIVDARSAIRQAMPRIAPYRRVGLLIYGPGPKDACSNIDLRFGPVDQAAEPIIDEIERLNPSGMTPLAASVHAAAQTLDYERRPGIVVLVTDGNETCGGRPCALGDALAQTGRDLTVHVIGFKVVVDFFGWDNPEQSAFADGDTVAKCLADRTGGMFVSTQTVEELTDALQETLGCPLIGQIGPERLLVKVRLSPT</sequence>
<dbReference type="InterPro" id="IPR002035">
    <property type="entry name" value="VWF_A"/>
</dbReference>
<reference evidence="3 4" key="1">
    <citation type="submission" date="2023-04" db="EMBL/GenBank/DDBJ databases">
        <title>Complete genome sequence of Alisedimentitalea scapharcae.</title>
        <authorList>
            <person name="Rong J.-C."/>
            <person name="Yi M.-L."/>
            <person name="Zhao Q."/>
        </authorList>
    </citation>
    <scope>NUCLEOTIDE SEQUENCE [LARGE SCALE GENOMIC DNA]</scope>
    <source>
        <strain evidence="3 4">KCTC 42119</strain>
    </source>
</reference>
<dbReference type="EMBL" id="CP123584">
    <property type="protein sequence ID" value="WZK89376.1"/>
    <property type="molecule type" value="Genomic_DNA"/>
</dbReference>
<evidence type="ECO:0000259" key="2">
    <source>
        <dbReference type="PROSITE" id="PS50234"/>
    </source>
</evidence>
<feature type="domain" description="VWFA" evidence="2">
    <location>
        <begin position="40"/>
        <end position="236"/>
    </location>
</feature>
<dbReference type="Proteomes" id="UP001623232">
    <property type="component" value="Chromosome"/>
</dbReference>
<keyword evidence="4" id="KW-1185">Reference proteome</keyword>
<dbReference type="SUPFAM" id="SSF53300">
    <property type="entry name" value="vWA-like"/>
    <property type="match status" value="1"/>
</dbReference>
<evidence type="ECO:0000313" key="4">
    <source>
        <dbReference type="Proteomes" id="UP001623232"/>
    </source>
</evidence>
<gene>
    <name evidence="3" type="ORF">QEZ52_02145</name>
</gene>
<evidence type="ECO:0000313" key="3">
    <source>
        <dbReference type="EMBL" id="WZK89376.1"/>
    </source>
</evidence>
<feature type="signal peptide" evidence="1">
    <location>
        <begin position="1"/>
        <end position="28"/>
    </location>
</feature>
<dbReference type="RefSeq" id="WP_406647599.1">
    <property type="nucleotide sequence ID" value="NZ_CP123584.1"/>
</dbReference>
<evidence type="ECO:0000256" key="1">
    <source>
        <dbReference type="SAM" id="SignalP"/>
    </source>
</evidence>
<dbReference type="Gene3D" id="3.40.50.410">
    <property type="entry name" value="von Willebrand factor, type A domain"/>
    <property type="match status" value="1"/>
</dbReference>